<proteinExistence type="predicted"/>
<keyword evidence="1" id="KW-1133">Transmembrane helix</keyword>
<keyword evidence="3" id="KW-1185">Reference proteome</keyword>
<feature type="transmembrane region" description="Helical" evidence="1">
    <location>
        <begin position="116"/>
        <end position="138"/>
    </location>
</feature>
<protein>
    <recommendedName>
        <fullName evidence="4">Protein DETOXIFICATION</fullName>
    </recommendedName>
</protein>
<organism evidence="2 3">
    <name type="scientific">Thlaspi arvense</name>
    <name type="common">Field penny-cress</name>
    <dbReference type="NCBI Taxonomy" id="13288"/>
    <lineage>
        <taxon>Eukaryota</taxon>
        <taxon>Viridiplantae</taxon>
        <taxon>Streptophyta</taxon>
        <taxon>Embryophyta</taxon>
        <taxon>Tracheophyta</taxon>
        <taxon>Spermatophyta</taxon>
        <taxon>Magnoliopsida</taxon>
        <taxon>eudicotyledons</taxon>
        <taxon>Gunneridae</taxon>
        <taxon>Pentapetalae</taxon>
        <taxon>rosids</taxon>
        <taxon>malvids</taxon>
        <taxon>Brassicales</taxon>
        <taxon>Brassicaceae</taxon>
        <taxon>Thlaspideae</taxon>
        <taxon>Thlaspi</taxon>
    </lineage>
</organism>
<dbReference type="PANTHER" id="PTHR11206">
    <property type="entry name" value="MULTIDRUG RESISTANCE PROTEIN"/>
    <property type="match status" value="1"/>
</dbReference>
<dbReference type="EMBL" id="CAJVSB020000192">
    <property type="protein sequence ID" value="CAH2042818.1"/>
    <property type="molecule type" value="Genomic_DNA"/>
</dbReference>
<evidence type="ECO:0008006" key="4">
    <source>
        <dbReference type="Google" id="ProtNLM"/>
    </source>
</evidence>
<accession>A0AAU9RHN3</accession>
<evidence type="ECO:0000313" key="3">
    <source>
        <dbReference type="Proteomes" id="UP000836841"/>
    </source>
</evidence>
<comment type="caution">
    <text evidence="2">The sequence shown here is derived from an EMBL/GenBank/DDBJ whole genome shotgun (WGS) entry which is preliminary data.</text>
</comment>
<keyword evidence="1" id="KW-0812">Transmembrane</keyword>
<reference evidence="2 3" key="1">
    <citation type="submission" date="2022-03" db="EMBL/GenBank/DDBJ databases">
        <authorList>
            <person name="Nunn A."/>
            <person name="Chopra R."/>
            <person name="Nunn A."/>
            <person name="Contreras Garrido A."/>
        </authorList>
    </citation>
    <scope>NUCLEOTIDE SEQUENCE [LARGE SCALE GENOMIC DNA]</scope>
</reference>
<dbReference type="Proteomes" id="UP000836841">
    <property type="component" value="Unassembled WGS sequence"/>
</dbReference>
<keyword evidence="1" id="KW-0472">Membrane</keyword>
<dbReference type="AlphaFoldDB" id="A0AAU9RHN3"/>
<name>A0AAU9RHN3_THLAR</name>
<evidence type="ECO:0000313" key="2">
    <source>
        <dbReference type="EMBL" id="CAH2042818.1"/>
    </source>
</evidence>
<feature type="transmembrane region" description="Helical" evidence="1">
    <location>
        <begin position="86"/>
        <end position="110"/>
    </location>
</feature>
<gene>
    <name evidence="2" type="ORF">TAV2_LOCUS4791</name>
</gene>
<sequence>MKTRGRQRKSCEIRDDGFRGYVDGDWPLLLVLDSHLPQRACPNFLLQQTGPASSKQAFGPLSFHYSSQQRPTVLSGVAVGSGWQSYVAYINLGCYYLIGVPLGFIMGWIFNQGVMGVWAGMIFGGTAVQTLILAVITIRCDWDKEAEKATMHVKKCQTGPEIAIFRTEHLQPTECFKKI</sequence>
<evidence type="ECO:0000256" key="1">
    <source>
        <dbReference type="SAM" id="Phobius"/>
    </source>
</evidence>